<feature type="non-terminal residue" evidence="2">
    <location>
        <position position="1"/>
    </location>
</feature>
<dbReference type="EMBL" id="NMUH01011837">
    <property type="protein sequence ID" value="MQM21943.1"/>
    <property type="molecule type" value="Genomic_DNA"/>
</dbReference>
<dbReference type="InterPro" id="IPR053151">
    <property type="entry name" value="RNase_H-like"/>
</dbReference>
<dbReference type="GO" id="GO:0003676">
    <property type="term" value="F:nucleic acid binding"/>
    <property type="evidence" value="ECO:0007669"/>
    <property type="project" value="InterPro"/>
</dbReference>
<dbReference type="Proteomes" id="UP000652761">
    <property type="component" value="Unassembled WGS sequence"/>
</dbReference>
<dbReference type="AlphaFoldDB" id="A0A843XS06"/>
<dbReference type="InterPro" id="IPR044730">
    <property type="entry name" value="RNase_H-like_dom_plant"/>
</dbReference>
<evidence type="ECO:0000313" key="2">
    <source>
        <dbReference type="EMBL" id="MQM21943.1"/>
    </source>
</evidence>
<dbReference type="OrthoDB" id="914094at2759"/>
<name>A0A843XS06_COLES</name>
<feature type="domain" description="RNase H type-1" evidence="1">
    <location>
        <begin position="240"/>
        <end position="324"/>
    </location>
</feature>
<dbReference type="InterPro" id="IPR002156">
    <property type="entry name" value="RNaseH_domain"/>
</dbReference>
<dbReference type="PROSITE" id="PS50879">
    <property type="entry name" value="RNASE_H_1"/>
    <property type="match status" value="1"/>
</dbReference>
<proteinExistence type="predicted"/>
<dbReference type="InterPro" id="IPR012337">
    <property type="entry name" value="RNaseH-like_sf"/>
</dbReference>
<feature type="non-terminal residue" evidence="2">
    <location>
        <position position="324"/>
    </location>
</feature>
<accession>A0A843XS06</accession>
<dbReference type="CDD" id="cd06222">
    <property type="entry name" value="RNase_H_like"/>
    <property type="match status" value="1"/>
</dbReference>
<protein>
    <recommendedName>
        <fullName evidence="1">RNase H type-1 domain-containing protein</fullName>
    </recommendedName>
</protein>
<organism evidence="2 3">
    <name type="scientific">Colocasia esculenta</name>
    <name type="common">Wild taro</name>
    <name type="synonym">Arum esculentum</name>
    <dbReference type="NCBI Taxonomy" id="4460"/>
    <lineage>
        <taxon>Eukaryota</taxon>
        <taxon>Viridiplantae</taxon>
        <taxon>Streptophyta</taxon>
        <taxon>Embryophyta</taxon>
        <taxon>Tracheophyta</taxon>
        <taxon>Spermatophyta</taxon>
        <taxon>Magnoliopsida</taxon>
        <taxon>Liliopsida</taxon>
        <taxon>Araceae</taxon>
        <taxon>Aroideae</taxon>
        <taxon>Colocasieae</taxon>
        <taxon>Colocasia</taxon>
    </lineage>
</organism>
<comment type="caution">
    <text evidence="2">The sequence shown here is derived from an EMBL/GenBank/DDBJ whole genome shotgun (WGS) entry which is preliminary data.</text>
</comment>
<dbReference type="Pfam" id="PF13966">
    <property type="entry name" value="zf-RVT"/>
    <property type="match status" value="1"/>
</dbReference>
<sequence length="324" mass="36823">RRALGSIYTLSLDLDELSVGYSFCRISESLFKASVSLLCPWIPTWSTRWLYPNTYDTSRDRQAFTNPTRMQLQIAIQHHPNQLLSQFLIPNGNKDTWIWCSTANDTFSIKPTRSIHALADSQQWAVLWLPYIPLKWSILLWRLMLNIIPVDETMKRKGVPVASKCSCCTQSQEESALHLFFRSNIDNQIWSELFHLLNFSNREINDKIPQYWLATLHQNASVQENLQTRILSIIPWLTPPPGRLKLNVDGTFKMTSGEAGGGGILRDHEGKMCWAFARAYHGLKSSLAAEAVALIDDLSICCSKGITEVLVETDSLNLLQIVTK</sequence>
<dbReference type="SUPFAM" id="SSF53098">
    <property type="entry name" value="Ribonuclease H-like"/>
    <property type="match status" value="1"/>
</dbReference>
<gene>
    <name evidence="2" type="ORF">Taro_054990</name>
</gene>
<dbReference type="Gene3D" id="3.30.420.10">
    <property type="entry name" value="Ribonuclease H-like superfamily/Ribonuclease H"/>
    <property type="match status" value="1"/>
</dbReference>
<reference evidence="2" key="1">
    <citation type="submission" date="2017-07" db="EMBL/GenBank/DDBJ databases">
        <title>Taro Niue Genome Assembly and Annotation.</title>
        <authorList>
            <person name="Atibalentja N."/>
            <person name="Keating K."/>
            <person name="Fields C.J."/>
        </authorList>
    </citation>
    <scope>NUCLEOTIDE SEQUENCE</scope>
    <source>
        <strain evidence="2">Niue_2</strain>
        <tissue evidence="2">Leaf</tissue>
    </source>
</reference>
<dbReference type="GO" id="GO:0004523">
    <property type="term" value="F:RNA-DNA hybrid ribonuclease activity"/>
    <property type="evidence" value="ECO:0007669"/>
    <property type="project" value="InterPro"/>
</dbReference>
<keyword evidence="3" id="KW-1185">Reference proteome</keyword>
<evidence type="ECO:0000313" key="3">
    <source>
        <dbReference type="Proteomes" id="UP000652761"/>
    </source>
</evidence>
<dbReference type="Pfam" id="PF13456">
    <property type="entry name" value="RVT_3"/>
    <property type="match status" value="1"/>
</dbReference>
<dbReference type="PANTHER" id="PTHR47723:SF19">
    <property type="entry name" value="POLYNUCLEOTIDYL TRANSFERASE, RIBONUCLEASE H-LIKE SUPERFAMILY PROTEIN"/>
    <property type="match status" value="1"/>
</dbReference>
<dbReference type="PANTHER" id="PTHR47723">
    <property type="entry name" value="OS05G0353850 PROTEIN"/>
    <property type="match status" value="1"/>
</dbReference>
<evidence type="ECO:0000259" key="1">
    <source>
        <dbReference type="PROSITE" id="PS50879"/>
    </source>
</evidence>
<dbReference type="InterPro" id="IPR026960">
    <property type="entry name" value="RVT-Znf"/>
</dbReference>
<dbReference type="InterPro" id="IPR036397">
    <property type="entry name" value="RNaseH_sf"/>
</dbReference>